<dbReference type="InterPro" id="IPR001245">
    <property type="entry name" value="Ser-Thr/Tyr_kinase_cat_dom"/>
</dbReference>
<dbReference type="InterPro" id="IPR011009">
    <property type="entry name" value="Kinase-like_dom_sf"/>
</dbReference>
<keyword evidence="3 6" id="KW-0547">Nucleotide-binding</keyword>
<dbReference type="AlphaFoldDB" id="A0AA89AVR7"/>
<keyword evidence="2" id="KW-0808">Transferase</keyword>
<dbReference type="SUPFAM" id="SSF56112">
    <property type="entry name" value="Protein kinase-like (PK-like)"/>
    <property type="match status" value="1"/>
</dbReference>
<comment type="caution">
    <text evidence="10">The sequence shown here is derived from an EMBL/GenBank/DDBJ whole genome shotgun (WGS) entry which is preliminary data.</text>
</comment>
<dbReference type="PROSITE" id="PS50011">
    <property type="entry name" value="PROTEIN_KINASE_DOM"/>
    <property type="match status" value="1"/>
</dbReference>
<keyword evidence="8" id="KW-0472">Membrane</keyword>
<dbReference type="InterPro" id="IPR000719">
    <property type="entry name" value="Prot_kinase_dom"/>
</dbReference>
<reference evidence="10" key="1">
    <citation type="submission" date="2022-12" db="EMBL/GenBank/DDBJ databases">
        <title>Draft genome assemblies for two species of Escallonia (Escalloniales).</title>
        <authorList>
            <person name="Chanderbali A."/>
            <person name="Dervinis C."/>
            <person name="Anghel I."/>
            <person name="Soltis D."/>
            <person name="Soltis P."/>
            <person name="Zapata F."/>
        </authorList>
    </citation>
    <scope>NUCLEOTIDE SEQUENCE</scope>
    <source>
        <strain evidence="10">UCBG64.0493</strain>
        <tissue evidence="10">Leaf</tissue>
    </source>
</reference>
<keyword evidence="11" id="KW-1185">Reference proteome</keyword>
<feature type="transmembrane region" description="Helical" evidence="8">
    <location>
        <begin position="14"/>
        <end position="39"/>
    </location>
</feature>
<dbReference type="GO" id="GO:0004674">
    <property type="term" value="F:protein serine/threonine kinase activity"/>
    <property type="evidence" value="ECO:0007669"/>
    <property type="project" value="UniProtKB-KW"/>
</dbReference>
<feature type="binding site" evidence="6">
    <location>
        <position position="118"/>
    </location>
    <ligand>
        <name>ATP</name>
        <dbReference type="ChEBI" id="CHEBI:30616"/>
    </ligand>
</feature>
<evidence type="ECO:0000256" key="4">
    <source>
        <dbReference type="ARBA" id="ARBA00022777"/>
    </source>
</evidence>
<keyword evidence="8" id="KW-1133">Transmembrane helix</keyword>
<dbReference type="Gene3D" id="1.10.510.10">
    <property type="entry name" value="Transferase(Phosphotransferase) domain 1"/>
    <property type="match status" value="1"/>
</dbReference>
<dbReference type="FunFam" id="3.30.200.20:FF:000376">
    <property type="entry name" value="Serine/threonine-protein kinase PBS1"/>
    <property type="match status" value="1"/>
</dbReference>
<comment type="similarity">
    <text evidence="7">Belongs to the protein kinase superfamily.</text>
</comment>
<evidence type="ECO:0000256" key="5">
    <source>
        <dbReference type="ARBA" id="ARBA00022840"/>
    </source>
</evidence>
<evidence type="ECO:0000256" key="3">
    <source>
        <dbReference type="ARBA" id="ARBA00022741"/>
    </source>
</evidence>
<dbReference type="PROSITE" id="PS00107">
    <property type="entry name" value="PROTEIN_KINASE_ATP"/>
    <property type="match status" value="1"/>
</dbReference>
<evidence type="ECO:0000256" key="6">
    <source>
        <dbReference type="PROSITE-ProRule" id="PRU10141"/>
    </source>
</evidence>
<dbReference type="PROSITE" id="PS00108">
    <property type="entry name" value="PROTEIN_KINASE_ST"/>
    <property type="match status" value="1"/>
</dbReference>
<proteinExistence type="inferred from homology"/>
<dbReference type="GO" id="GO:0005524">
    <property type="term" value="F:ATP binding"/>
    <property type="evidence" value="ECO:0007669"/>
    <property type="project" value="UniProtKB-UniRule"/>
</dbReference>
<protein>
    <recommendedName>
        <fullName evidence="9">Protein kinase domain-containing protein</fullName>
    </recommendedName>
</protein>
<keyword evidence="8" id="KW-0812">Transmembrane</keyword>
<feature type="domain" description="Protein kinase" evidence="9">
    <location>
        <begin position="90"/>
        <end position="384"/>
    </location>
</feature>
<name>A0AA89AVR7_9ASTE</name>
<gene>
    <name evidence="10" type="ORF">RJ639_006252</name>
</gene>
<evidence type="ECO:0000256" key="1">
    <source>
        <dbReference type="ARBA" id="ARBA00022527"/>
    </source>
</evidence>
<dbReference type="FunFam" id="1.10.510.10:FF:000051">
    <property type="entry name" value="Receptor-like serine/threonine-protein kinase ALE2"/>
    <property type="match status" value="1"/>
</dbReference>
<dbReference type="InterPro" id="IPR017441">
    <property type="entry name" value="Protein_kinase_ATP_BS"/>
</dbReference>
<dbReference type="InterPro" id="IPR008271">
    <property type="entry name" value="Ser/Thr_kinase_AS"/>
</dbReference>
<evidence type="ECO:0000256" key="7">
    <source>
        <dbReference type="RuleBase" id="RU000304"/>
    </source>
</evidence>
<keyword evidence="4" id="KW-0418">Kinase</keyword>
<evidence type="ECO:0000313" key="11">
    <source>
        <dbReference type="Proteomes" id="UP001188597"/>
    </source>
</evidence>
<keyword evidence="1 7" id="KW-0723">Serine/threonine-protein kinase</keyword>
<dbReference type="CDD" id="cd14066">
    <property type="entry name" value="STKc_IRAK"/>
    <property type="match status" value="1"/>
</dbReference>
<dbReference type="EMBL" id="JAVXUP010001028">
    <property type="protein sequence ID" value="KAK3017040.1"/>
    <property type="molecule type" value="Genomic_DNA"/>
</dbReference>
<evidence type="ECO:0000313" key="10">
    <source>
        <dbReference type="EMBL" id="KAK3017040.1"/>
    </source>
</evidence>
<dbReference type="Pfam" id="PF07714">
    <property type="entry name" value="PK_Tyr_Ser-Thr"/>
    <property type="match status" value="1"/>
</dbReference>
<evidence type="ECO:0000256" key="8">
    <source>
        <dbReference type="SAM" id="Phobius"/>
    </source>
</evidence>
<dbReference type="PANTHER" id="PTHR47989:SF15">
    <property type="entry name" value="SERINE_THREONINE-PROTEIN KINASE PBL7 ISOFORM X1-RELATED"/>
    <property type="match status" value="1"/>
</dbReference>
<sequence>MEPAEGSDKREERVALLVILLLASLSLSSLLLVFSYYCYLSNKVSKRFKPHKRVNYEDKECSSIANIQVATDKGLQVFTYKQLHSATGGFGKSNVIGHGGFGLVYRGVLQDGRKVAVKLMDRAGRQGEEEFDVEVELLSRLSSPYLLALVGYCSEIKHKILVYEFMANGGLQEHLYPISVMTLLIDGACFKTAGSSASASKLDWETRLRIALEAAKGLEYLHEHVSPPVIHRDFKSSNILLDKSFHAKVSDFGLAKLGSDKAGGHVSTRVLGTQGYVAPEYALTGHLTTKSDVYSYGVVLLELLTGRVPVDMKRPPGEGVLVSWALPQLTDRDKVVEIMDPALEGQYSMKEVIQVAAIAAMCVQPEADYRPLMADVVQSLVPLVKHHRATSKVGSCSSFHATQSPKA</sequence>
<evidence type="ECO:0000259" key="9">
    <source>
        <dbReference type="PROSITE" id="PS50011"/>
    </source>
</evidence>
<dbReference type="PANTHER" id="PTHR47989">
    <property type="entry name" value="OS01G0750732 PROTEIN"/>
    <property type="match status" value="1"/>
</dbReference>
<evidence type="ECO:0000256" key="2">
    <source>
        <dbReference type="ARBA" id="ARBA00022679"/>
    </source>
</evidence>
<organism evidence="10 11">
    <name type="scientific">Escallonia herrerae</name>
    <dbReference type="NCBI Taxonomy" id="1293975"/>
    <lineage>
        <taxon>Eukaryota</taxon>
        <taxon>Viridiplantae</taxon>
        <taxon>Streptophyta</taxon>
        <taxon>Embryophyta</taxon>
        <taxon>Tracheophyta</taxon>
        <taxon>Spermatophyta</taxon>
        <taxon>Magnoliopsida</taxon>
        <taxon>eudicotyledons</taxon>
        <taxon>Gunneridae</taxon>
        <taxon>Pentapetalae</taxon>
        <taxon>asterids</taxon>
        <taxon>campanulids</taxon>
        <taxon>Escalloniales</taxon>
        <taxon>Escalloniaceae</taxon>
        <taxon>Escallonia</taxon>
    </lineage>
</organism>
<keyword evidence="5 6" id="KW-0067">ATP-binding</keyword>
<dbReference type="Proteomes" id="UP001188597">
    <property type="component" value="Unassembled WGS sequence"/>
</dbReference>
<accession>A0AA89AVR7</accession>
<dbReference type="Gene3D" id="3.30.200.20">
    <property type="entry name" value="Phosphorylase Kinase, domain 1"/>
    <property type="match status" value="1"/>
</dbReference>